<keyword evidence="7" id="KW-0963">Cytoplasm</keyword>
<comment type="caution">
    <text evidence="12">The sequence shown here is derived from an EMBL/GenBank/DDBJ whole genome shotgun (WGS) entry which is preliminary data.</text>
</comment>
<evidence type="ECO:0000256" key="3">
    <source>
        <dbReference type="ARBA" id="ARBA00004496"/>
    </source>
</evidence>
<evidence type="ECO:0000313" key="12">
    <source>
        <dbReference type="EMBL" id="GLI62636.1"/>
    </source>
</evidence>
<comment type="subcellular location">
    <subcellularLocation>
        <location evidence="3">Cytoplasm</location>
    </subcellularLocation>
    <subcellularLocation>
        <location evidence="2">Nucleus</location>
    </subcellularLocation>
</comment>
<feature type="compositionally biased region" description="Basic and acidic residues" evidence="10">
    <location>
        <begin position="84"/>
        <end position="94"/>
    </location>
</feature>
<dbReference type="InterPro" id="IPR047857">
    <property type="entry name" value="Snurportin1_C"/>
</dbReference>
<reference evidence="12 13" key="1">
    <citation type="journal article" date="2023" name="IScience">
        <title>Expanded male sex-determining region conserved during the evolution of homothallism in the green alga Volvox.</title>
        <authorList>
            <person name="Yamamoto K."/>
            <person name="Matsuzaki R."/>
            <person name="Mahakham W."/>
            <person name="Heman W."/>
            <person name="Sekimoto H."/>
            <person name="Kawachi M."/>
            <person name="Minakuchi Y."/>
            <person name="Toyoda A."/>
            <person name="Nozaki H."/>
        </authorList>
    </citation>
    <scope>NUCLEOTIDE SEQUENCE [LARGE SCALE GENOMIC DNA]</scope>
    <source>
        <strain evidence="12 13">NIES-4468</strain>
    </source>
</reference>
<feature type="region of interest" description="Disordered" evidence="10">
    <location>
        <begin position="301"/>
        <end position="332"/>
    </location>
</feature>
<evidence type="ECO:0000256" key="8">
    <source>
        <dbReference type="ARBA" id="ARBA00022884"/>
    </source>
</evidence>
<feature type="domain" description="Snurportin-1 m3G cap-binding" evidence="11">
    <location>
        <begin position="149"/>
        <end position="277"/>
    </location>
</feature>
<evidence type="ECO:0000256" key="6">
    <source>
        <dbReference type="ARBA" id="ARBA00022448"/>
    </source>
</evidence>
<feature type="compositionally biased region" description="Low complexity" evidence="10">
    <location>
        <begin position="120"/>
        <end position="130"/>
    </location>
</feature>
<name>A0ABQ5RYZ8_9CHLO</name>
<gene>
    <name evidence="12" type="ORF">VaNZ11_005302</name>
</gene>
<evidence type="ECO:0000256" key="5">
    <source>
        <dbReference type="ARBA" id="ARBA00016034"/>
    </source>
</evidence>
<evidence type="ECO:0000256" key="4">
    <source>
        <dbReference type="ARBA" id="ARBA00007540"/>
    </source>
</evidence>
<organism evidence="12 13">
    <name type="scientific">Volvox africanus</name>
    <dbReference type="NCBI Taxonomy" id="51714"/>
    <lineage>
        <taxon>Eukaryota</taxon>
        <taxon>Viridiplantae</taxon>
        <taxon>Chlorophyta</taxon>
        <taxon>core chlorophytes</taxon>
        <taxon>Chlorophyceae</taxon>
        <taxon>CS clade</taxon>
        <taxon>Chlamydomonadales</taxon>
        <taxon>Volvocaceae</taxon>
        <taxon>Volvox</taxon>
    </lineage>
</organism>
<feature type="compositionally biased region" description="Basic and acidic residues" evidence="10">
    <location>
        <begin position="55"/>
        <end position="64"/>
    </location>
</feature>
<evidence type="ECO:0000259" key="11">
    <source>
        <dbReference type="Pfam" id="PF21974"/>
    </source>
</evidence>
<dbReference type="Gene3D" id="3.30.470.30">
    <property type="entry name" value="DNA ligase/mRNA capping enzyme"/>
    <property type="match status" value="1"/>
</dbReference>
<accession>A0ABQ5RYZ8</accession>
<comment type="similarity">
    <text evidence="4">Belongs to the snurportin family.</text>
</comment>
<dbReference type="PANTHER" id="PTHR13403">
    <property type="entry name" value="SNURPORTIN1 RNUT1 PROTEIN RNA, U TRANSPORTER 1"/>
    <property type="match status" value="1"/>
</dbReference>
<dbReference type="Proteomes" id="UP001165090">
    <property type="component" value="Unassembled WGS sequence"/>
</dbReference>
<comment type="function">
    <text evidence="1">Functions as an U snRNP-specific nuclear import adapter. Involved in the trimethylguanosine (m3G)-cap-dependent nuclear import of U snRNPs. Binds specifically to the terminal m3G-cap U snRNAs.</text>
</comment>
<dbReference type="CDD" id="cd09232">
    <property type="entry name" value="Snurportin-1_C"/>
    <property type="match status" value="1"/>
</dbReference>
<dbReference type="SUPFAM" id="SSF56091">
    <property type="entry name" value="DNA ligase/mRNA capping enzyme, catalytic domain"/>
    <property type="match status" value="1"/>
</dbReference>
<dbReference type="InterPro" id="IPR017336">
    <property type="entry name" value="Snurportin-1"/>
</dbReference>
<keyword evidence="9" id="KW-0539">Nucleus</keyword>
<evidence type="ECO:0000256" key="7">
    <source>
        <dbReference type="ARBA" id="ARBA00022490"/>
    </source>
</evidence>
<keyword evidence="8" id="KW-0694">RNA-binding</keyword>
<keyword evidence="13" id="KW-1185">Reference proteome</keyword>
<evidence type="ECO:0000256" key="2">
    <source>
        <dbReference type="ARBA" id="ARBA00004123"/>
    </source>
</evidence>
<dbReference type="Pfam" id="PF21974">
    <property type="entry name" value="SPN1_m3Gcap_bd"/>
    <property type="match status" value="1"/>
</dbReference>
<feature type="region of interest" description="Disordered" evidence="10">
    <location>
        <begin position="1"/>
        <end position="139"/>
    </location>
</feature>
<sequence length="591" mass="63307">MSADKTLPKDVVAPERSNFRGMGDPYRSYQEKRRRNALQRQKAARLHSSNRARKLALEQSHEDNGSEDCLSAGSGLPESVALGPREDATAKDAEMDPSTSYGMGGHAARCGAQGGRGRSPRGSGCKRPSGQANGNGGVRAYGQRYGSELMQPEWMTDIPSDLATNWLVMPRPEGMRCLLVTSRGRTVSWLRNGAPLHRFYSALPGGSPATTVGCGGSAAAAAASGDYCLLDCIFHPPNNTYYVQDLLCWRSYALYDTAAEFRTFWLLSKFQEEGLLQLFGAQHCNAGDGVNGAREDVTRNMDTDMGRCSRGSNADGADDDSDGGRCGSQGSHRHCASESYRIVPLPVRPCTLQGLREAYGRVPPPPAAGGVAQTSGTEPWVTGHDGAVELESDVEREVDFLRDGLYFLHRHGHYNPGLGTSPLALLWKDLGCSRYLLDTDSAGQPLEHQAVTLTYRADRTVATEDDPPVVLGKLPEAFSTAMGDKLKPGRLLRFSIRQGGIIFHEGRPAGADLHYEGPANQRRGRADSFSKVLFQRLARTAPITVSMLAAAVTASELGAGVDGSLELAVAGTGLACGGHGLAMDMACMALE</sequence>
<evidence type="ECO:0000313" key="13">
    <source>
        <dbReference type="Proteomes" id="UP001165090"/>
    </source>
</evidence>
<evidence type="ECO:0000256" key="1">
    <source>
        <dbReference type="ARBA" id="ARBA00003975"/>
    </source>
</evidence>
<dbReference type="EMBL" id="BSDZ01000013">
    <property type="protein sequence ID" value="GLI62636.1"/>
    <property type="molecule type" value="Genomic_DNA"/>
</dbReference>
<proteinExistence type="inferred from homology"/>
<evidence type="ECO:0000256" key="10">
    <source>
        <dbReference type="SAM" id="MobiDB-lite"/>
    </source>
</evidence>
<feature type="compositionally biased region" description="Basic residues" evidence="10">
    <location>
        <begin position="32"/>
        <end position="54"/>
    </location>
</feature>
<evidence type="ECO:0000256" key="9">
    <source>
        <dbReference type="ARBA" id="ARBA00023242"/>
    </source>
</evidence>
<dbReference type="PANTHER" id="PTHR13403:SF6">
    <property type="entry name" value="SNURPORTIN-1"/>
    <property type="match status" value="1"/>
</dbReference>
<protein>
    <recommendedName>
        <fullName evidence="5">Snurportin-1</fullName>
    </recommendedName>
</protein>
<keyword evidence="6" id="KW-0813">Transport</keyword>